<keyword evidence="5" id="KW-1185">Reference proteome</keyword>
<dbReference type="Pfam" id="PF08279">
    <property type="entry name" value="HTH_11"/>
    <property type="match status" value="1"/>
</dbReference>
<reference evidence="4 5" key="1">
    <citation type="submission" date="2018-06" db="EMBL/GenBank/DDBJ databases">
        <title>Paenibacillus imtechensis sp. nov.</title>
        <authorList>
            <person name="Pinnaka A.K."/>
            <person name="Singh H."/>
            <person name="Kaur M."/>
        </authorList>
    </citation>
    <scope>NUCLEOTIDE SEQUENCE [LARGE SCALE GENOMIC DNA]</scope>
    <source>
        <strain evidence="4 5">SMB1</strain>
    </source>
</reference>
<dbReference type="InterPro" id="IPR001034">
    <property type="entry name" value="DeoR_HTH"/>
</dbReference>
<dbReference type="PANTHER" id="PTHR34580:SF1">
    <property type="entry name" value="PROTEIN PAFC"/>
    <property type="match status" value="1"/>
</dbReference>
<dbReference type="PIRSF" id="PIRSF016838">
    <property type="entry name" value="PafC"/>
    <property type="match status" value="1"/>
</dbReference>
<dbReference type="OrthoDB" id="9815009at2"/>
<dbReference type="InterPro" id="IPR013196">
    <property type="entry name" value="HTH_11"/>
</dbReference>
<dbReference type="EMBL" id="QKRB01000044">
    <property type="protein sequence ID" value="PZD95646.1"/>
    <property type="molecule type" value="Genomic_DNA"/>
</dbReference>
<dbReference type="SUPFAM" id="SSF46785">
    <property type="entry name" value="Winged helix' DNA-binding domain"/>
    <property type="match status" value="1"/>
</dbReference>
<dbReference type="Gene3D" id="1.10.10.10">
    <property type="entry name" value="Winged helix-like DNA-binding domain superfamily/Winged helix DNA-binding domain"/>
    <property type="match status" value="1"/>
</dbReference>
<dbReference type="Pfam" id="PF13280">
    <property type="entry name" value="WYL"/>
    <property type="match status" value="1"/>
</dbReference>
<evidence type="ECO:0000313" key="5">
    <source>
        <dbReference type="Proteomes" id="UP000249522"/>
    </source>
</evidence>
<dbReference type="Proteomes" id="UP000249522">
    <property type="component" value="Unassembled WGS sequence"/>
</dbReference>
<accession>A0A2W1L8S4</accession>
<gene>
    <name evidence="4" type="ORF">DNH61_14100</name>
</gene>
<dbReference type="AlphaFoldDB" id="A0A2W1L8S4"/>
<dbReference type="RefSeq" id="WP_111147276.1">
    <property type="nucleotide sequence ID" value="NZ_QKRB01000044.1"/>
</dbReference>
<protein>
    <submittedName>
        <fullName evidence="4">YafY family transcriptional regulator</fullName>
    </submittedName>
</protein>
<dbReference type="InterPro" id="IPR051534">
    <property type="entry name" value="CBASS_pafABC_assoc_protein"/>
</dbReference>
<comment type="caution">
    <text evidence="4">The sequence shown here is derived from an EMBL/GenBank/DDBJ whole genome shotgun (WGS) entry which is preliminary data.</text>
</comment>
<keyword evidence="1" id="KW-0805">Transcription regulation</keyword>
<feature type="domain" description="HTH deoR-type" evidence="3">
    <location>
        <begin position="2"/>
        <end position="57"/>
    </location>
</feature>
<keyword evidence="2" id="KW-0804">Transcription</keyword>
<dbReference type="InterPro" id="IPR057727">
    <property type="entry name" value="WCX_dom"/>
</dbReference>
<dbReference type="InterPro" id="IPR036388">
    <property type="entry name" value="WH-like_DNA-bd_sf"/>
</dbReference>
<name>A0A2W1L8S4_9BACL</name>
<proteinExistence type="predicted"/>
<organism evidence="4 5">
    <name type="scientific">Paenibacillus sambharensis</name>
    <dbReference type="NCBI Taxonomy" id="1803190"/>
    <lineage>
        <taxon>Bacteria</taxon>
        <taxon>Bacillati</taxon>
        <taxon>Bacillota</taxon>
        <taxon>Bacilli</taxon>
        <taxon>Bacillales</taxon>
        <taxon>Paenibacillaceae</taxon>
        <taxon>Paenibacillus</taxon>
    </lineage>
</organism>
<evidence type="ECO:0000313" key="4">
    <source>
        <dbReference type="EMBL" id="PZD95646.1"/>
    </source>
</evidence>
<evidence type="ECO:0000256" key="1">
    <source>
        <dbReference type="ARBA" id="ARBA00023015"/>
    </source>
</evidence>
<dbReference type="GO" id="GO:0003700">
    <property type="term" value="F:DNA-binding transcription factor activity"/>
    <property type="evidence" value="ECO:0007669"/>
    <property type="project" value="InterPro"/>
</dbReference>
<dbReference type="InterPro" id="IPR028349">
    <property type="entry name" value="PafC-like"/>
</dbReference>
<evidence type="ECO:0000256" key="2">
    <source>
        <dbReference type="ARBA" id="ARBA00023163"/>
    </source>
</evidence>
<sequence length="318" mass="36887">MKMERLLAIVMLLLGRKRISARELSERFEVSQRTIYRDIESLCAAGVPVAAHTGMDGGYEIMEQYRIERQYLTIEELESIVVALRGVHSTMDEKLISGVLDKVSALVAGSGQDGTRTAQQMMIDLNPWHAGNAERKRLDSLKQAIASCRHIEFHYTNGRGEQTRRTCEPMLVVLKGYVWYLYGYCLLREEFRIFRLSRIKQLELLPTSFVRRESELALEPLRWDSLLLQDRPLIRLKLLFEPASRALVEDRYEPDKIQEQPDGKLLVESVQPDEPWLYGWLLSFGTNVRVLEPKETASRLYREAMEICKLYPDNILKH</sequence>
<dbReference type="Pfam" id="PF25583">
    <property type="entry name" value="WCX"/>
    <property type="match status" value="1"/>
</dbReference>
<dbReference type="InterPro" id="IPR026881">
    <property type="entry name" value="WYL_dom"/>
</dbReference>
<dbReference type="PROSITE" id="PS51000">
    <property type="entry name" value="HTH_DEOR_2"/>
    <property type="match status" value="1"/>
</dbReference>
<dbReference type="PROSITE" id="PS52050">
    <property type="entry name" value="WYL"/>
    <property type="match status" value="1"/>
</dbReference>
<dbReference type="PANTHER" id="PTHR34580">
    <property type="match status" value="1"/>
</dbReference>
<evidence type="ECO:0000259" key="3">
    <source>
        <dbReference type="PROSITE" id="PS51000"/>
    </source>
</evidence>
<dbReference type="InterPro" id="IPR036390">
    <property type="entry name" value="WH_DNA-bd_sf"/>
</dbReference>